<organism evidence="2 3">
    <name type="scientific">Pararhodobacter zhoushanensis</name>
    <dbReference type="NCBI Taxonomy" id="2479545"/>
    <lineage>
        <taxon>Bacteria</taxon>
        <taxon>Pseudomonadati</taxon>
        <taxon>Pseudomonadota</taxon>
        <taxon>Alphaproteobacteria</taxon>
        <taxon>Rhodobacterales</taxon>
        <taxon>Paracoccaceae</taxon>
        <taxon>Pararhodobacter</taxon>
    </lineage>
</organism>
<keyword evidence="3" id="KW-1185">Reference proteome</keyword>
<sequence length="52" mass="5450">MSTSQQRARASYPHERAKPGAYLYGSDRQAARESASPERSAFSTGGAGGVSC</sequence>
<evidence type="ECO:0000313" key="3">
    <source>
        <dbReference type="Proteomes" id="UP001208938"/>
    </source>
</evidence>
<evidence type="ECO:0000256" key="1">
    <source>
        <dbReference type="SAM" id="MobiDB-lite"/>
    </source>
</evidence>
<evidence type="ECO:0000313" key="2">
    <source>
        <dbReference type="EMBL" id="MCW1934866.1"/>
    </source>
</evidence>
<feature type="compositionally biased region" description="Low complexity" evidence="1">
    <location>
        <begin position="32"/>
        <end position="43"/>
    </location>
</feature>
<protein>
    <submittedName>
        <fullName evidence="2">Uncharacterized protein</fullName>
    </submittedName>
</protein>
<proteinExistence type="predicted"/>
<dbReference type="EMBL" id="JAPDFL010000001">
    <property type="protein sequence ID" value="MCW1934866.1"/>
    <property type="molecule type" value="Genomic_DNA"/>
</dbReference>
<dbReference type="RefSeq" id="WP_264507610.1">
    <property type="nucleotide sequence ID" value="NZ_JAPDFL010000001.1"/>
</dbReference>
<accession>A0ABT3H4Z7</accession>
<feature type="region of interest" description="Disordered" evidence="1">
    <location>
        <begin position="1"/>
        <end position="52"/>
    </location>
</feature>
<dbReference type="Proteomes" id="UP001208938">
    <property type="component" value="Unassembled WGS sequence"/>
</dbReference>
<reference evidence="2 3" key="1">
    <citation type="submission" date="2022-10" db="EMBL/GenBank/DDBJ databases">
        <title>Pararhodobacter sp. nov., isolated from marine algae.</title>
        <authorList>
            <person name="Choi B.J."/>
            <person name="Kim J.M."/>
            <person name="Lee J.K."/>
            <person name="Choi D.G."/>
            <person name="Jeon C.O."/>
        </authorList>
    </citation>
    <scope>NUCLEOTIDE SEQUENCE [LARGE SCALE GENOMIC DNA]</scope>
    <source>
        <strain evidence="2 3">ZQ420</strain>
    </source>
</reference>
<comment type="caution">
    <text evidence="2">The sequence shown here is derived from an EMBL/GenBank/DDBJ whole genome shotgun (WGS) entry which is preliminary data.</text>
</comment>
<name>A0ABT3H4Z7_9RHOB</name>
<gene>
    <name evidence="2" type="ORF">OKW52_22100</name>
</gene>